<dbReference type="EMBL" id="CAJNJA010067705">
    <property type="protein sequence ID" value="CAE7892745.1"/>
    <property type="molecule type" value="Genomic_DNA"/>
</dbReference>
<protein>
    <submittedName>
        <fullName evidence="1">Uncharacterized protein</fullName>
    </submittedName>
</protein>
<keyword evidence="2" id="KW-1185">Reference proteome</keyword>
<dbReference type="SUPFAM" id="SSF52540">
    <property type="entry name" value="P-loop containing nucleoside triphosphate hydrolases"/>
    <property type="match status" value="1"/>
</dbReference>
<organism evidence="1 2">
    <name type="scientific">Symbiodinium necroappetens</name>
    <dbReference type="NCBI Taxonomy" id="1628268"/>
    <lineage>
        <taxon>Eukaryota</taxon>
        <taxon>Sar</taxon>
        <taxon>Alveolata</taxon>
        <taxon>Dinophyceae</taxon>
        <taxon>Suessiales</taxon>
        <taxon>Symbiodiniaceae</taxon>
        <taxon>Symbiodinium</taxon>
    </lineage>
</organism>
<proteinExistence type="predicted"/>
<dbReference type="AlphaFoldDB" id="A0A813B5S1"/>
<evidence type="ECO:0000313" key="1">
    <source>
        <dbReference type="EMBL" id="CAE7892745.1"/>
    </source>
</evidence>
<gene>
    <name evidence="1" type="ORF">SNEC2469_LOCUS29740</name>
</gene>
<accession>A0A813B5S1</accession>
<reference evidence="1" key="1">
    <citation type="submission" date="2021-02" db="EMBL/GenBank/DDBJ databases">
        <authorList>
            <person name="Dougan E. K."/>
            <person name="Rhodes N."/>
            <person name="Thang M."/>
            <person name="Chan C."/>
        </authorList>
    </citation>
    <scope>NUCLEOTIDE SEQUENCE</scope>
</reference>
<dbReference type="CDD" id="cd18809">
    <property type="entry name" value="SF1_C_RecD"/>
    <property type="match status" value="1"/>
</dbReference>
<dbReference type="Proteomes" id="UP000601435">
    <property type="component" value="Unassembled WGS sequence"/>
</dbReference>
<feature type="non-terminal residue" evidence="1">
    <location>
        <position position="372"/>
    </location>
</feature>
<name>A0A813B5S1_9DINO</name>
<sequence>ASVCLGPPGTGKTTVIFSCIDRALAKGGKVLMALPTAQLSSRMKARYGHKVDIDTCHAAFGLHESAEHGEASLLSMYSLIVVDELSQLDMVNFEKILKLWAAADRAPALALLGDRYQMAGMGEQRPWHGRLWNTLCYRVALHKMYRCKDKVHAKLLAVLRTGKPSAKLLRQLRRKMALFPHYPPLATLPADVDSNPENCVRGKLKPAGELQPSAMPVYKGMKVYLTRNARKDVDFVHGMEATVLKYDDGTGGLLVRTTTGFVVSIWPWTDPDRGGLVYYPVRPGYASTILKFQGAELPHVVVYLDAPKVPAAAYTAISRVGYYNDFLLAGIFTERDVISNSRFTSQALRAQGFHSEPLVRREQYTVLAAQST</sequence>
<feature type="non-terminal residue" evidence="1">
    <location>
        <position position="1"/>
    </location>
</feature>
<evidence type="ECO:0000313" key="2">
    <source>
        <dbReference type="Proteomes" id="UP000601435"/>
    </source>
</evidence>
<comment type="caution">
    <text evidence="1">The sequence shown here is derived from an EMBL/GenBank/DDBJ whole genome shotgun (WGS) entry which is preliminary data.</text>
</comment>
<dbReference type="Gene3D" id="3.40.50.300">
    <property type="entry name" value="P-loop containing nucleotide triphosphate hydrolases"/>
    <property type="match status" value="1"/>
</dbReference>
<dbReference type="OrthoDB" id="435093at2759"/>
<dbReference type="InterPro" id="IPR027417">
    <property type="entry name" value="P-loop_NTPase"/>
</dbReference>
<dbReference type="Pfam" id="PF13604">
    <property type="entry name" value="AAA_30"/>
    <property type="match status" value="1"/>
</dbReference>